<keyword evidence="3" id="KW-1185">Reference proteome</keyword>
<dbReference type="Proteomes" id="UP001163739">
    <property type="component" value="Chromosome"/>
</dbReference>
<dbReference type="Pfam" id="PF13332">
    <property type="entry name" value="Fil_haemagg_2"/>
    <property type="match status" value="3"/>
</dbReference>
<accession>A0ABY6N3F2</accession>
<evidence type="ECO:0000256" key="1">
    <source>
        <dbReference type="SAM" id="MobiDB-lite"/>
    </source>
</evidence>
<organism evidence="2 3">
    <name type="scientific">Alkalimarinus alittae</name>
    <dbReference type="NCBI Taxonomy" id="2961619"/>
    <lineage>
        <taxon>Bacteria</taxon>
        <taxon>Pseudomonadati</taxon>
        <taxon>Pseudomonadota</taxon>
        <taxon>Gammaproteobacteria</taxon>
        <taxon>Alteromonadales</taxon>
        <taxon>Alteromonadaceae</taxon>
        <taxon>Alkalimarinus</taxon>
    </lineage>
</organism>
<dbReference type="SUPFAM" id="SSF56954">
    <property type="entry name" value="Outer membrane efflux proteins (OEP)"/>
    <property type="match status" value="1"/>
</dbReference>
<evidence type="ECO:0000313" key="3">
    <source>
        <dbReference type="Proteomes" id="UP001163739"/>
    </source>
</evidence>
<dbReference type="RefSeq" id="WP_265048125.1">
    <property type="nucleotide sequence ID" value="NZ_CP100390.1"/>
</dbReference>
<name>A0ABY6N3F2_9ALTE</name>
<dbReference type="EMBL" id="CP100390">
    <property type="protein sequence ID" value="UZE96642.1"/>
    <property type="molecule type" value="Genomic_DNA"/>
</dbReference>
<feature type="region of interest" description="Disordered" evidence="1">
    <location>
        <begin position="628"/>
        <end position="648"/>
    </location>
</feature>
<feature type="compositionally biased region" description="Polar residues" evidence="1">
    <location>
        <begin position="1354"/>
        <end position="1375"/>
    </location>
</feature>
<protein>
    <submittedName>
        <fullName evidence="2">Hemagglutinin repeat-containing protein</fullName>
    </submittedName>
</protein>
<sequence>MGSYEAGPSNIVIEAPVYSHGKNAFNVTIGHIDEGVRNTKTTITRETPTAINQQMAMVVSGGSLNAHADTFVNDVSYIGAKGSIQLSGSTFNNHEGTGAEYIKTVTEAAWWIKKRPKKWKSHKNYRRTSAAVIVNTVGTVSIAASIIESLGNVALHFSSVINNGTVTKNTRSVAVTTVSSHQNSVKGSGTVTLTAPTASNLGGSIDAPSASTQTDTLSPLYTAGSVAGLGTVLNTVVISTVTGNSLMVLDPLLIPGFKLPGSHGLFTINTNPDHPYLIETNPLLTNYNNFTSSDYLLDRLDWSGDEYLRRIGDGFYEQTLIENSLQAQTGSRYLDGLAGAEMFEQLMDNAVQTTEDLDLSVGVALSKDQVNRLTRSMIWMETRIVDGVKVLVPVVYLSSNRELKAEDGALIAGKNVAILGNSDVVNTGVIEALDTLSVSSVTGSITNRQGTLVAGNLLQVDAAKNISNLSARIEGKTLSLAAGDSIINETLIENVGSIKELAFSHQGARASLSAEQTLELTAGKNITDKAGLITAGDALTLSAGEEVRVESQEQVTGYQFGGGSHYQTLDRRDHLTSELQSGGDLTVASGGNILLQGASVNAANNLVVNAADNINLLAVANTRDESFSYSRKGSYGSSDKRTSSESSAVNHQSTALISGADLTLSSGQNLLAYGSTVQAVGNVTIDAAENIKLIAAVDQENYAYQEKKENAVKYSNESHGYQQQNAISSSINSGGDLTVNTVGNIHLLGSELQAEGDMIIGGSALTKASQASIATTGAENVIVDTIELTNEQWHEKSKGFKGPVKELIKVASIGFAAMMGGVVDAPAMEVASSQELRTQQTIQNGSYIAAENLSIESEGLTRLAGAEVNVTENLIVNSGDIQIDAVADTREHYQSSTTESIKSLGMALKKDEVSLGGIEIAKEKESQLVSTTTWKGSQLSAGNISLNADRNVDITASQITTEQDLDINAGDNLTVTGKQNQHAVTDKYSKETQTITAAVRNAYVDVGFAVDAVAEAEKGVSTARKSLSEAKQKVKDGKLREKDIKYYEINLAAATANLGQAVIALGLSGATAAGTTATAGFYVSGSAVREKTETATQTQTGEWNGSQVIAGGNAALSSGQQLALTGSDLWVGGNADLSSQNILINAGESTASSKSETHSDNQSISVSYGAKGLSGNIQAGFKNSDADSESLHYRNSQIVATNLSSHSDTLTVSGAALQADHINIATDTLVVESLQNYDRSNSQTRGANAGAGFGSSGLTSINAGLEKSDSESERRWVDDQTQIIGSESVVISAKDTTLTGALIANATYDEQGQWVDQGNLTLNTDTLTANHLYDTDTAKSEGFNLSVSVNIDGQASNTDKPANDSAGPQTGQTTIGGHYNGHEKNQTTYATVGNGKITAGGETQTDIAGLNRDISNAQEVTQDIEIGGLNASVTVDHRLFSEEGHESIANDFDKTGELTQETGSDFVKVARIENDEGNGLYYALNLLTENTGGLLAELPILIGQGDINNKQIQVVTDGSKYMKGREDDFQSIEDSELYLKLPKDKQKLLEGKNYYITKVDVRINAENATYQNATNGMMNDEGLAIINAMQQTSKTNKDNEVVGDVAFTLNYNPTHGFLSDALESGLDNSGFWTTGIAKQTGGFIRDVTTARGKEGSNFNNHSQGNILNRVGLDYINSKGDYEEGGFKSRGYFIDESKTSIEKQGEGIPTWAGFGSPVNTEVMKKMVEQDSGFKYQGMFTHDGDYVGEGIGGNKGENEQVKDSYYEKLQLLEVVDLFGKDSPHSTYGCSEYYNAKCGEP</sequence>
<dbReference type="InterPro" id="IPR025157">
    <property type="entry name" value="Hemagglutinin_rpt"/>
</dbReference>
<reference evidence="2" key="1">
    <citation type="submission" date="2022-06" db="EMBL/GenBank/DDBJ databases">
        <title>Alkalimarinus sp. nov., isolated from gut of a Alitta virens.</title>
        <authorList>
            <person name="Yang A.I."/>
            <person name="Shin N.-R."/>
        </authorList>
    </citation>
    <scope>NUCLEOTIDE SEQUENCE</scope>
    <source>
        <strain evidence="2">A2M4</strain>
    </source>
</reference>
<proteinExistence type="predicted"/>
<evidence type="ECO:0000313" key="2">
    <source>
        <dbReference type="EMBL" id="UZE96642.1"/>
    </source>
</evidence>
<feature type="compositionally biased region" description="Polar residues" evidence="1">
    <location>
        <begin position="628"/>
        <end position="637"/>
    </location>
</feature>
<feature type="region of interest" description="Disordered" evidence="1">
    <location>
        <begin position="1354"/>
        <end position="1386"/>
    </location>
</feature>
<gene>
    <name evidence="2" type="ORF">NKI27_02500</name>
</gene>